<name>A0A834REQ3_SARSC</name>
<keyword evidence="3" id="KW-1185">Reference proteome</keyword>
<reference evidence="3" key="1">
    <citation type="journal article" date="2020" name="PLoS Negl. Trop. Dis.">
        <title>High-quality nuclear genome for Sarcoptes scabiei-A critical resource for a neglected parasite.</title>
        <authorList>
            <person name="Korhonen P.K."/>
            <person name="Gasser R.B."/>
            <person name="Ma G."/>
            <person name="Wang T."/>
            <person name="Stroehlein A.J."/>
            <person name="Young N.D."/>
            <person name="Ang C.S."/>
            <person name="Fernando D.D."/>
            <person name="Lu H.C."/>
            <person name="Taylor S."/>
            <person name="Reynolds S.L."/>
            <person name="Mofiz E."/>
            <person name="Najaraj S.H."/>
            <person name="Gowda H."/>
            <person name="Madugundu A."/>
            <person name="Renuse S."/>
            <person name="Holt D."/>
            <person name="Pandey A."/>
            <person name="Papenfuss A.T."/>
            <person name="Fischer K."/>
        </authorList>
    </citation>
    <scope>NUCLEOTIDE SEQUENCE [LARGE SCALE GENOMIC DNA]</scope>
</reference>
<organism evidence="1">
    <name type="scientific">Sarcoptes scabiei</name>
    <name type="common">Itch mite</name>
    <name type="synonym">Acarus scabiei</name>
    <dbReference type="NCBI Taxonomy" id="52283"/>
    <lineage>
        <taxon>Eukaryota</taxon>
        <taxon>Metazoa</taxon>
        <taxon>Ecdysozoa</taxon>
        <taxon>Arthropoda</taxon>
        <taxon>Chelicerata</taxon>
        <taxon>Arachnida</taxon>
        <taxon>Acari</taxon>
        <taxon>Acariformes</taxon>
        <taxon>Sarcoptiformes</taxon>
        <taxon>Astigmata</taxon>
        <taxon>Psoroptidia</taxon>
        <taxon>Sarcoptoidea</taxon>
        <taxon>Sarcoptidae</taxon>
        <taxon>Sarcoptinae</taxon>
        <taxon>Sarcoptes</taxon>
    </lineage>
</organism>
<proteinExistence type="predicted"/>
<dbReference type="OrthoDB" id="10037790at2759"/>
<dbReference type="GO" id="GO:0033617">
    <property type="term" value="P:mitochondrial respiratory chain complex IV assembly"/>
    <property type="evidence" value="ECO:0007669"/>
    <property type="project" value="TreeGrafter"/>
</dbReference>
<dbReference type="Proteomes" id="UP000070412">
    <property type="component" value="Unassembled WGS sequence"/>
</dbReference>
<reference evidence="2" key="3">
    <citation type="submission" date="2022-06" db="UniProtKB">
        <authorList>
            <consortium name="EnsemblMetazoa"/>
        </authorList>
    </citation>
    <scope>IDENTIFICATION</scope>
</reference>
<protein>
    <submittedName>
        <fullName evidence="1 2">Uncharacterized protein</fullName>
    </submittedName>
</protein>
<dbReference type="PANTHER" id="PTHR47148:SF1">
    <property type="entry name" value="CYTOCHROME C OXIDASE ASSEMBLY FACTOR 1 HOMOLOG"/>
    <property type="match status" value="1"/>
</dbReference>
<gene>
    <name evidence="1" type="ORF">SSS_6611</name>
</gene>
<evidence type="ECO:0000313" key="1">
    <source>
        <dbReference type="EMBL" id="KAF7495589.1"/>
    </source>
</evidence>
<dbReference type="GO" id="GO:0005743">
    <property type="term" value="C:mitochondrial inner membrane"/>
    <property type="evidence" value="ECO:0007669"/>
    <property type="project" value="TreeGrafter"/>
</dbReference>
<accession>A0A834REQ3</accession>
<dbReference type="AlphaFoldDB" id="A0A834REQ3"/>
<evidence type="ECO:0000313" key="3">
    <source>
        <dbReference type="Proteomes" id="UP000070412"/>
    </source>
</evidence>
<dbReference type="GO" id="GO:0032981">
    <property type="term" value="P:mitochondrial respiratory chain complex I assembly"/>
    <property type="evidence" value="ECO:0007669"/>
    <property type="project" value="TreeGrafter"/>
</dbReference>
<evidence type="ECO:0000313" key="2">
    <source>
        <dbReference type="EnsemblMetazoa" id="KAF7495589.1"/>
    </source>
</evidence>
<dbReference type="EMBL" id="WVUK01000047">
    <property type="protein sequence ID" value="KAF7495589.1"/>
    <property type="molecule type" value="Genomic_DNA"/>
</dbReference>
<dbReference type="EnsemblMetazoa" id="SSS_6611s_mrna">
    <property type="protein sequence ID" value="KAF7495589.1"/>
    <property type="gene ID" value="SSS_6611"/>
</dbReference>
<reference evidence="1" key="2">
    <citation type="submission" date="2020-01" db="EMBL/GenBank/DDBJ databases">
        <authorList>
            <person name="Korhonen P.K.K."/>
            <person name="Guangxu M.G."/>
            <person name="Wang T.W."/>
            <person name="Stroehlein A.J.S."/>
            <person name="Young N.D."/>
            <person name="Ang C.-S.A."/>
            <person name="Fernando D.W.F."/>
            <person name="Lu H.L."/>
            <person name="Taylor S.T."/>
            <person name="Ehtesham M.E.M."/>
            <person name="Najaraj S.H.N."/>
            <person name="Harsha G.H.G."/>
            <person name="Madugundu A.M."/>
            <person name="Renuse S.R."/>
            <person name="Holt D.H."/>
            <person name="Pandey A.P."/>
            <person name="Papenfuss A.P."/>
            <person name="Gasser R.B.G."/>
            <person name="Fischer K.F."/>
        </authorList>
    </citation>
    <scope>NUCLEOTIDE SEQUENCE</scope>
    <source>
        <strain evidence="1">SSS_KF_BRIS2020</strain>
    </source>
</reference>
<dbReference type="PANTHER" id="PTHR47148">
    <property type="entry name" value="CYTOCHROME C OXIDASE ASSEMBLY FACTOR 1 HOMOLOG"/>
    <property type="match status" value="1"/>
</dbReference>
<sequence length="127" mass="14503">MNRFSLKNIPLNRLVITASTLAILGSGISLDKMKSNEAVIEFVGKPIHLKSPDLIDKSNKIESDRCDLWIPFVGSKKQGQIRVVAQKLSDFDGRNESDAWKIKRLEMKIKDLPDRLMIVYKESQFNE</sequence>